<sequence>MPRKKKPVNTAAVGTVQHDSLPRPVTDEEWADYSAAFPGLTRANVYVTSPGCYDGYNCIGWTVGDTTLEFDVEAVTGMVRFYLDMGFVEVPAGHDAADVDLMAISNGHFASHATKKYTGPKIDGMPDDLWESKLYPGARVTHGRLELAGETYGALVKSFRKA</sequence>
<organism evidence="2 3">
    <name type="scientific">Pseudomonas solani</name>
    <dbReference type="NCBI Taxonomy" id="2731552"/>
    <lineage>
        <taxon>Bacteria</taxon>
        <taxon>Pseudomonadati</taxon>
        <taxon>Pseudomonadota</taxon>
        <taxon>Gammaproteobacteria</taxon>
        <taxon>Pseudomonadales</taxon>
        <taxon>Pseudomonadaceae</taxon>
        <taxon>Pseudomonas</taxon>
    </lineage>
</organism>
<dbReference type="InterPro" id="IPR056106">
    <property type="entry name" value="DUF7689"/>
</dbReference>
<accession>A0ABM7LF55</accession>
<keyword evidence="3" id="KW-1185">Reference proteome</keyword>
<dbReference type="RefSeq" id="WP_021219169.1">
    <property type="nucleotide sequence ID" value="NZ_AP023081.1"/>
</dbReference>
<reference evidence="2" key="1">
    <citation type="submission" date="2020-05" db="EMBL/GenBank/DDBJ databases">
        <title>Complete genome sequence of Pseudomonas sp. Sm006.</title>
        <authorList>
            <person name="Takeuchi K."/>
            <person name="Someya N."/>
        </authorList>
    </citation>
    <scope>NUCLEOTIDE SEQUENCE</scope>
    <source>
        <strain evidence="2">Sm006</strain>
    </source>
</reference>
<dbReference type="Pfam" id="PF24738">
    <property type="entry name" value="DUF7689"/>
    <property type="match status" value="1"/>
</dbReference>
<proteinExistence type="predicted"/>
<dbReference type="Proteomes" id="UP001064896">
    <property type="component" value="Chromosome"/>
</dbReference>
<feature type="domain" description="DUF7689" evidence="1">
    <location>
        <begin position="54"/>
        <end position="159"/>
    </location>
</feature>
<name>A0ABM7LF55_9PSED</name>
<dbReference type="EMBL" id="AP023081">
    <property type="protein sequence ID" value="BCD88238.1"/>
    <property type="molecule type" value="Genomic_DNA"/>
</dbReference>
<evidence type="ECO:0000259" key="1">
    <source>
        <dbReference type="Pfam" id="PF24738"/>
    </source>
</evidence>
<protein>
    <recommendedName>
        <fullName evidence="1">DUF7689 domain-containing protein</fullName>
    </recommendedName>
</protein>
<evidence type="ECO:0000313" key="3">
    <source>
        <dbReference type="Proteomes" id="UP001064896"/>
    </source>
</evidence>
<gene>
    <name evidence="2" type="ORF">PSm6_46450</name>
</gene>
<evidence type="ECO:0000313" key="2">
    <source>
        <dbReference type="EMBL" id="BCD88238.1"/>
    </source>
</evidence>